<gene>
    <name evidence="1" type="ORF">BN1321_380039</name>
    <name evidence="2" type="ORF">GO793_12445</name>
    <name evidence="3" type="ORF">GO941_04430</name>
</gene>
<reference evidence="1 4" key="1">
    <citation type="submission" date="2015-04" db="EMBL/GenBank/DDBJ databases">
        <authorList>
            <person name="Syromyatnikov M.Y."/>
            <person name="Popov V.N."/>
        </authorList>
    </citation>
    <scope>NUCLEOTIDE SEQUENCE [LARGE SCALE GENOMIC DNA]</scope>
    <source>
        <strain evidence="1 4">AH1</strain>
    </source>
</reference>
<name>A0A0U1MRC1_STAAU</name>
<dbReference type="AlphaFoldDB" id="A0A0U1MRC1"/>
<sequence>MTFNEYNYNNELILKLNKIEVQKNNEKISEVFKDYEILKPKIIFNGSNPYLALNHIIVAEIENYSSLETFSKIYVDEDYYYNYGELIIKCKK</sequence>
<accession>A0A0U1MRC1</accession>
<organism evidence="1 4">
    <name type="scientific">Staphylococcus aureus</name>
    <dbReference type="NCBI Taxonomy" id="1280"/>
    <lineage>
        <taxon>Bacteria</taxon>
        <taxon>Bacillati</taxon>
        <taxon>Bacillota</taxon>
        <taxon>Bacilli</taxon>
        <taxon>Bacillales</taxon>
        <taxon>Staphylococcaceae</taxon>
        <taxon>Staphylococcus</taxon>
    </lineage>
</organism>
<proteinExistence type="predicted"/>
<dbReference type="EMBL" id="WPRH01000648">
    <property type="protein sequence ID" value="MVI56660.1"/>
    <property type="molecule type" value="Genomic_DNA"/>
</dbReference>
<dbReference type="PATRIC" id="fig|1280.3385.peg.623"/>
<evidence type="ECO:0000313" key="5">
    <source>
        <dbReference type="Proteomes" id="UP000433366"/>
    </source>
</evidence>
<evidence type="ECO:0000313" key="3">
    <source>
        <dbReference type="EMBL" id="MVL44736.1"/>
    </source>
</evidence>
<evidence type="ECO:0000313" key="4">
    <source>
        <dbReference type="Proteomes" id="UP000039437"/>
    </source>
</evidence>
<dbReference type="EMBL" id="CVOQ01000032">
    <property type="protein sequence ID" value="CRI16393.1"/>
    <property type="molecule type" value="Genomic_DNA"/>
</dbReference>
<evidence type="ECO:0000313" key="2">
    <source>
        <dbReference type="EMBL" id="MVI56660.1"/>
    </source>
</evidence>
<evidence type="ECO:0000313" key="6">
    <source>
        <dbReference type="Proteomes" id="UP000434412"/>
    </source>
</evidence>
<dbReference type="RefSeq" id="WP_000143637.1">
    <property type="nucleotide sequence ID" value="NZ_CP083259.1"/>
</dbReference>
<evidence type="ECO:0000313" key="1">
    <source>
        <dbReference type="EMBL" id="CRI16393.1"/>
    </source>
</evidence>
<dbReference type="Proteomes" id="UP000039437">
    <property type="component" value="Unassembled WGS sequence"/>
</dbReference>
<reference evidence="5 6" key="2">
    <citation type="submission" date="2019-11" db="EMBL/GenBank/DDBJ databases">
        <title>Implementation of targeted gown and glove precautions to prevent Staphylococcus aureus acquisition in community-based nursing homes.</title>
        <authorList>
            <person name="Stine O.C."/>
        </authorList>
    </citation>
    <scope>NUCLEOTIDE SEQUENCE [LARGE SCALE GENOMIC DNA]</scope>
    <source>
        <strain evidence="3 6">S_2023.LVRQ.AN</strain>
        <strain evidence="2 5">S_4031.LGMP.AI</strain>
    </source>
</reference>
<dbReference type="Proteomes" id="UP000434412">
    <property type="component" value="Unassembled WGS sequence"/>
</dbReference>
<dbReference type="Proteomes" id="UP000433366">
    <property type="component" value="Unassembled WGS sequence"/>
</dbReference>
<dbReference type="EMBL" id="WPVZ01000301">
    <property type="protein sequence ID" value="MVL44736.1"/>
    <property type="molecule type" value="Genomic_DNA"/>
</dbReference>
<protein>
    <submittedName>
        <fullName evidence="1">Uncharacterized protein</fullName>
    </submittedName>
</protein>